<dbReference type="Pfam" id="PF07645">
    <property type="entry name" value="EGF_CA"/>
    <property type="match status" value="2"/>
</dbReference>
<feature type="chain" id="PRO_5028343019" evidence="7">
    <location>
        <begin position="25"/>
        <end position="355"/>
    </location>
</feature>
<gene>
    <name evidence="10" type="primary">LOC109475398</name>
</gene>
<dbReference type="InterPro" id="IPR001881">
    <property type="entry name" value="EGF-like_Ca-bd_dom"/>
</dbReference>
<evidence type="ECO:0000256" key="7">
    <source>
        <dbReference type="SAM" id="SignalP"/>
    </source>
</evidence>
<dbReference type="FunFam" id="2.10.25.10:FF:000038">
    <property type="entry name" value="Fibrillin 2"/>
    <property type="match status" value="1"/>
</dbReference>
<dbReference type="InterPro" id="IPR000742">
    <property type="entry name" value="EGF"/>
</dbReference>
<dbReference type="PANTHER" id="PTHR36695:SF12">
    <property type="entry name" value="AGAP008648-PA"/>
    <property type="match status" value="1"/>
</dbReference>
<dbReference type="RefSeq" id="XP_019631561.1">
    <property type="nucleotide sequence ID" value="XM_019776002.1"/>
</dbReference>
<evidence type="ECO:0000256" key="6">
    <source>
        <dbReference type="PROSITE-ProRule" id="PRU00076"/>
    </source>
</evidence>
<dbReference type="SUPFAM" id="SSF57184">
    <property type="entry name" value="Growth factor receptor domain"/>
    <property type="match status" value="1"/>
</dbReference>
<dbReference type="Pfam" id="PF14670">
    <property type="entry name" value="FXa_inhibition"/>
    <property type="match status" value="2"/>
</dbReference>
<dbReference type="PROSITE" id="PS01186">
    <property type="entry name" value="EGF_2"/>
    <property type="match status" value="3"/>
</dbReference>
<dbReference type="FunFam" id="2.10.25.10:FF:000010">
    <property type="entry name" value="Pro-epidermal growth factor"/>
    <property type="match status" value="1"/>
</dbReference>
<evidence type="ECO:0000256" key="2">
    <source>
        <dbReference type="ARBA" id="ARBA00022729"/>
    </source>
</evidence>
<dbReference type="PANTHER" id="PTHR36695">
    <property type="entry name" value="AGAP008648-PA"/>
    <property type="match status" value="1"/>
</dbReference>
<dbReference type="InterPro" id="IPR009030">
    <property type="entry name" value="Growth_fac_rcpt_cys_sf"/>
</dbReference>
<dbReference type="GO" id="GO:0071944">
    <property type="term" value="C:cell periphery"/>
    <property type="evidence" value="ECO:0007669"/>
    <property type="project" value="UniProtKB-ARBA"/>
</dbReference>
<dbReference type="AlphaFoldDB" id="A0A6P4ZPG5"/>
<keyword evidence="1 6" id="KW-0245">EGF-like domain</keyword>
<dbReference type="Gene3D" id="2.10.25.10">
    <property type="entry name" value="Laminin"/>
    <property type="match status" value="4"/>
</dbReference>
<evidence type="ECO:0000313" key="9">
    <source>
        <dbReference type="Proteomes" id="UP000515135"/>
    </source>
</evidence>
<dbReference type="Pfam" id="PF12248">
    <property type="entry name" value="Methyltransf_FA"/>
    <property type="match status" value="1"/>
</dbReference>
<comment type="caution">
    <text evidence="6">Lacks conserved residue(s) required for the propagation of feature annotation.</text>
</comment>
<dbReference type="PROSITE" id="PS01187">
    <property type="entry name" value="EGF_CA"/>
    <property type="match status" value="1"/>
</dbReference>
<dbReference type="InterPro" id="IPR018097">
    <property type="entry name" value="EGF_Ca-bd_CS"/>
</dbReference>
<dbReference type="SMART" id="SM00179">
    <property type="entry name" value="EGF_CA"/>
    <property type="match status" value="4"/>
</dbReference>
<accession>A0A6P4ZPG5</accession>
<dbReference type="KEGG" id="bbel:109475398"/>
<organism evidence="9 10">
    <name type="scientific">Branchiostoma belcheri</name>
    <name type="common">Amphioxus</name>
    <dbReference type="NCBI Taxonomy" id="7741"/>
    <lineage>
        <taxon>Eukaryota</taxon>
        <taxon>Metazoa</taxon>
        <taxon>Chordata</taxon>
        <taxon>Cephalochordata</taxon>
        <taxon>Leptocardii</taxon>
        <taxon>Amphioxiformes</taxon>
        <taxon>Branchiostomatidae</taxon>
        <taxon>Branchiostoma</taxon>
    </lineage>
</organism>
<reference evidence="10" key="1">
    <citation type="submission" date="2025-08" db="UniProtKB">
        <authorList>
            <consortium name="RefSeq"/>
        </authorList>
    </citation>
    <scope>IDENTIFICATION</scope>
    <source>
        <tissue evidence="10">Gonad</tissue>
    </source>
</reference>
<evidence type="ECO:0000256" key="1">
    <source>
        <dbReference type="ARBA" id="ARBA00022536"/>
    </source>
</evidence>
<evidence type="ECO:0000313" key="10">
    <source>
        <dbReference type="RefSeq" id="XP_019631561.1"/>
    </source>
</evidence>
<dbReference type="Proteomes" id="UP000515135">
    <property type="component" value="Unplaced"/>
</dbReference>
<dbReference type="GO" id="GO:0005509">
    <property type="term" value="F:calcium ion binding"/>
    <property type="evidence" value="ECO:0007669"/>
    <property type="project" value="InterPro"/>
</dbReference>
<feature type="domain" description="EGF-like" evidence="8">
    <location>
        <begin position="306"/>
        <end position="345"/>
    </location>
</feature>
<feature type="signal peptide" evidence="7">
    <location>
        <begin position="1"/>
        <end position="24"/>
    </location>
</feature>
<evidence type="ECO:0000259" key="8">
    <source>
        <dbReference type="PROSITE" id="PS50026"/>
    </source>
</evidence>
<dbReference type="InterPro" id="IPR049883">
    <property type="entry name" value="NOTCH1_EGF-like"/>
</dbReference>
<evidence type="ECO:0000256" key="3">
    <source>
        <dbReference type="ARBA" id="ARBA00022737"/>
    </source>
</evidence>
<dbReference type="SMART" id="SM00181">
    <property type="entry name" value="EGF"/>
    <property type="match status" value="4"/>
</dbReference>
<feature type="domain" description="EGF-like" evidence="8">
    <location>
        <begin position="265"/>
        <end position="305"/>
    </location>
</feature>
<name>A0A6P4ZPG5_BRABE</name>
<dbReference type="CDD" id="cd00054">
    <property type="entry name" value="EGF_CA"/>
    <property type="match status" value="2"/>
</dbReference>
<dbReference type="PROSITE" id="PS00010">
    <property type="entry name" value="ASX_HYDROXYL"/>
    <property type="match status" value="4"/>
</dbReference>
<dbReference type="PROSITE" id="PS50026">
    <property type="entry name" value="EGF_3"/>
    <property type="match status" value="2"/>
</dbReference>
<evidence type="ECO:0000256" key="5">
    <source>
        <dbReference type="ARBA" id="ARBA00023180"/>
    </source>
</evidence>
<keyword evidence="9" id="KW-1185">Reference proteome</keyword>
<proteinExistence type="predicted"/>
<keyword evidence="4" id="KW-1015">Disulfide bond</keyword>
<dbReference type="FunFam" id="2.10.25.10:FF:000240">
    <property type="entry name" value="Vitamin K-dependent protein S"/>
    <property type="match status" value="1"/>
</dbReference>
<sequence>MDVLKLEFVFAICCACVTLSQVYGSQEQGCETASTDTVKRYRWELRRLAGSRFTFEVQADHSVHVALSAQRQNLGDMYEIVIGGWSNGQSVIRRSMRGHSHAVESTPGINSPTEYRTFWITWSSDGTIAVGRGGETQPFMQWRDPDPLPIAYAGYSTGWGSTGRWKFCHAAEIADIDECATDNGGCAHNCSNVPGSYNCSCRQGYVLKIDKHSCGANRVAFLLTTDTDECAVSNGGCEQTCTNTPGGFLCSCQHGYTLNRDGLAYVNECEVSPGICGGRDVGCVNLNGSYDCKCLPGFSMGAGCEDVDECSGRHTCSENAFCVNQPGSYYCVCLDGFTGNGTTCAGNAALPQHPK</sequence>
<dbReference type="InterPro" id="IPR022041">
    <property type="entry name" value="Methyltransf_FA"/>
</dbReference>
<dbReference type="OrthoDB" id="2142040at2759"/>
<keyword evidence="5" id="KW-0325">Glycoprotein</keyword>
<dbReference type="GeneID" id="109475398"/>
<dbReference type="SUPFAM" id="SSF57196">
    <property type="entry name" value="EGF/Laminin"/>
    <property type="match status" value="1"/>
</dbReference>
<dbReference type="InterPro" id="IPR000152">
    <property type="entry name" value="EGF-type_Asp/Asn_hydroxyl_site"/>
</dbReference>
<evidence type="ECO:0000256" key="4">
    <source>
        <dbReference type="ARBA" id="ARBA00023157"/>
    </source>
</evidence>
<keyword evidence="3" id="KW-0677">Repeat</keyword>
<keyword evidence="2 7" id="KW-0732">Signal</keyword>
<protein>
    <submittedName>
        <fullName evidence="10">Fibrillin-1-like</fullName>
    </submittedName>
</protein>